<feature type="compositionally biased region" description="Basic and acidic residues" evidence="1">
    <location>
        <begin position="111"/>
        <end position="126"/>
    </location>
</feature>
<dbReference type="Pfam" id="PF08620">
    <property type="entry name" value="RPAP1_C"/>
    <property type="match status" value="1"/>
</dbReference>
<evidence type="ECO:0000256" key="1">
    <source>
        <dbReference type="SAM" id="MobiDB-lite"/>
    </source>
</evidence>
<feature type="compositionally biased region" description="Polar residues" evidence="1">
    <location>
        <begin position="81"/>
        <end position="90"/>
    </location>
</feature>
<dbReference type="EMBL" id="NBII01000007">
    <property type="protein sequence ID" value="PAV16847.1"/>
    <property type="molecule type" value="Genomic_DNA"/>
</dbReference>
<feature type="compositionally biased region" description="Polar residues" evidence="1">
    <location>
        <begin position="301"/>
        <end position="320"/>
    </location>
</feature>
<dbReference type="InterPro" id="IPR013929">
    <property type="entry name" value="RPAP1_C"/>
</dbReference>
<feature type="region of interest" description="Disordered" evidence="1">
    <location>
        <begin position="275"/>
        <end position="334"/>
    </location>
</feature>
<keyword evidence="5" id="KW-1185">Reference proteome</keyword>
<evidence type="ECO:0000313" key="4">
    <source>
        <dbReference type="EMBL" id="PAV16847.1"/>
    </source>
</evidence>
<feature type="compositionally biased region" description="Basic and acidic residues" evidence="1">
    <location>
        <begin position="54"/>
        <end position="74"/>
    </location>
</feature>
<comment type="caution">
    <text evidence="4">The sequence shown here is derived from an EMBL/GenBank/DDBJ whole genome shotgun (WGS) entry which is preliminary data.</text>
</comment>
<feature type="compositionally biased region" description="Basic and acidic residues" evidence="1">
    <location>
        <begin position="321"/>
        <end position="334"/>
    </location>
</feature>
<dbReference type="PANTHER" id="PTHR21483:SF18">
    <property type="entry name" value="RNA POLYMERASE II-ASSOCIATED PROTEIN 1"/>
    <property type="match status" value="1"/>
</dbReference>
<dbReference type="OrthoDB" id="348201at2759"/>
<feature type="domain" description="RPAP1 C-terminal" evidence="2">
    <location>
        <begin position="366"/>
        <end position="430"/>
    </location>
</feature>
<name>A0A286UBB4_9AGAM</name>
<reference evidence="4 5" key="1">
    <citation type="journal article" date="2017" name="Mol. Ecol.">
        <title>Comparative and population genomic landscape of Phellinus noxius: A hypervariable fungus causing root rot in trees.</title>
        <authorList>
            <person name="Chung C.L."/>
            <person name="Lee T.J."/>
            <person name="Akiba M."/>
            <person name="Lee H.H."/>
            <person name="Kuo T.H."/>
            <person name="Liu D."/>
            <person name="Ke H.M."/>
            <person name="Yokoi T."/>
            <person name="Roa M.B."/>
            <person name="Lu M.J."/>
            <person name="Chang Y.Y."/>
            <person name="Ann P.J."/>
            <person name="Tsai J.N."/>
            <person name="Chen C.Y."/>
            <person name="Tzean S.S."/>
            <person name="Ota Y."/>
            <person name="Hattori T."/>
            <person name="Sahashi N."/>
            <person name="Liou R.F."/>
            <person name="Kikuchi T."/>
            <person name="Tsai I.J."/>
        </authorList>
    </citation>
    <scope>NUCLEOTIDE SEQUENCE [LARGE SCALE GENOMIC DNA]</scope>
    <source>
        <strain evidence="4 5">FFPRI411160</strain>
    </source>
</reference>
<evidence type="ECO:0000313" key="5">
    <source>
        <dbReference type="Proteomes" id="UP000217199"/>
    </source>
</evidence>
<dbReference type="Pfam" id="PF25766">
    <property type="entry name" value="TPR_RPAP1"/>
    <property type="match status" value="1"/>
</dbReference>
<feature type="region of interest" description="Disordered" evidence="1">
    <location>
        <begin position="170"/>
        <end position="259"/>
    </location>
</feature>
<feature type="domain" description="RPAP1/MINIYO-like TPR repeats" evidence="3">
    <location>
        <begin position="1152"/>
        <end position="1247"/>
    </location>
</feature>
<sequence>MVQSLYSPSLVGSVIERGATTSSDRNGVPSLKSLTPNPTGFPLAQHRSKSAFARSREARRKDSGTNARESDRVNDVPVVQKSGSLLSSASGPIEGKEVLRTPENDGQNSALDDKTSSSKKTSEEQWKLQMQKSNERMVESMTEAERAQHAEEIMEQLGPNIKELLQRVREARAKPQDAKNSNGDSEETPKKTKDTSVSTEDDKDLVIGSPATSENHEDSPPVELSQPTPNQLFNLKGRISPPRGILTSPISRSSSPGRAAARKLRFADVTPNDVHVYQSEPSSPRRPFALLPPPSDFDNNDVISLNLRTNRSNMVSSGETSEPKPEEGTPEDIRRRFFPHLPPNDPSLEWIEGKTNGDTPTDDEPRFNLAGTIIPKSQRLRLPTHLGLHHHAEPSTAGYTIADLLLLGRSSVPAQRATMLAVLAKIVRRVVLQEKSVSELRNPNELRCKALVLGLSSLAEKGSLGVQAIDLIWACIVFWDEALIANVEGVELKPSALNPEKEAVLEDFLHTADPISEMPFSSFLPNIAMLLEVSILPSESLSQILAIVQRLARHSVPIATSIVNTPQLISNIIRVFLLTPIPPFEEDPCPNPYALTLLRTIALSSRENAQTLVGPSDALLRFVTTGIPLASSPFPNLEAKSLLCGTLELYATLAQYGLYSGIATTAMEPFGRLAAYISGDKAQTPDTNKEIDEQVISSWLRLVSNWLVCARDPHRTTPAHDLLWSQVVGWAWKDDLFLLRKRLINSGNEIYATPRLWGHLWGALAAWMEGCSVNSPKAGENERNELNLLIGESWAAGNEQRILRPILHELQDGLNLVLGTSDNLGLKVSRLADIGLAIGQYVRLCIACCSPRDEMPGIPSWVSDSFDLISDFCKHLIVHPLMDQFKYDRIQTEDTLCCKLRIVCLRAVSFFLGSYSRLWRVLSPDKNDWIIYGLVLLERLLPGDEDQALWFINELLISRNSDIQCGDKLVYLKPFFKNMVCPDETKYFAPLIPTSHSIQHCTTQLIQVEYPESSQSFYYGLPLDRHWPCIALDHLLRSGTSPVLTNPKAVPDSWSASETDLVSVFQKLSPRMEHVVFSCMEVFMLEHNQQEMSSNDEVFRDTIVGQLMEKLLRPFTYGASVQQKGNDIIPSESESVPSSLETVSQKFLGKGTPFFQFYTDFLSLYDAISFSHRTFAGLLLPPTSMDYDHDYRKLLWGDYGHILRTIRIPFEDIIVSNHLSKGLRSYLYPVDTDPEMVGWYLRALIKWPIEGFVRFISVHHVASNIWPDLRISPRAEGDIDTILSLPPSAHDRRARVLLSAILNQASNETIKDILCYRQNVSGSDGVLLPPACFLTMTDVNKIEARIEFVRGLGNDALASSFSEKVSKAYGCL</sequence>
<feature type="compositionally biased region" description="Low complexity" evidence="1">
    <location>
        <begin position="248"/>
        <end position="259"/>
    </location>
</feature>
<dbReference type="InParanoid" id="A0A286UBB4"/>
<gene>
    <name evidence="4" type="ORF">PNOK_0691100</name>
</gene>
<evidence type="ECO:0000259" key="3">
    <source>
        <dbReference type="Pfam" id="PF25766"/>
    </source>
</evidence>
<proteinExistence type="predicted"/>
<protein>
    <submittedName>
        <fullName evidence="4">Uncharacterized protein</fullName>
    </submittedName>
</protein>
<accession>A0A286UBB4</accession>
<dbReference type="InterPro" id="IPR057989">
    <property type="entry name" value="TPR_RPAP1/MINIYO-like"/>
</dbReference>
<evidence type="ECO:0000259" key="2">
    <source>
        <dbReference type="Pfam" id="PF08620"/>
    </source>
</evidence>
<feature type="compositionally biased region" description="Basic and acidic residues" evidence="1">
    <location>
        <begin position="94"/>
        <end position="103"/>
    </location>
</feature>
<dbReference type="InterPro" id="IPR039913">
    <property type="entry name" value="RPAP1/Rba50"/>
</dbReference>
<dbReference type="PANTHER" id="PTHR21483">
    <property type="entry name" value="RNA POLYMERASE II-ASSOCIATED PROTEIN 1"/>
    <property type="match status" value="1"/>
</dbReference>
<dbReference type="GO" id="GO:0006366">
    <property type="term" value="P:transcription by RNA polymerase II"/>
    <property type="evidence" value="ECO:0007669"/>
    <property type="project" value="InterPro"/>
</dbReference>
<organism evidence="4 5">
    <name type="scientific">Pyrrhoderma noxium</name>
    <dbReference type="NCBI Taxonomy" id="2282107"/>
    <lineage>
        <taxon>Eukaryota</taxon>
        <taxon>Fungi</taxon>
        <taxon>Dikarya</taxon>
        <taxon>Basidiomycota</taxon>
        <taxon>Agaricomycotina</taxon>
        <taxon>Agaricomycetes</taxon>
        <taxon>Hymenochaetales</taxon>
        <taxon>Hymenochaetaceae</taxon>
        <taxon>Pyrrhoderma</taxon>
    </lineage>
</organism>
<dbReference type="STRING" id="2282107.A0A286UBB4"/>
<dbReference type="Proteomes" id="UP000217199">
    <property type="component" value="Unassembled WGS sequence"/>
</dbReference>
<feature type="region of interest" description="Disordered" evidence="1">
    <location>
        <begin position="17"/>
        <end position="136"/>
    </location>
</feature>